<feature type="non-terminal residue" evidence="2">
    <location>
        <position position="1"/>
    </location>
</feature>
<dbReference type="EMBL" id="JAWDGP010005077">
    <property type="protein sequence ID" value="KAK3759738.1"/>
    <property type="molecule type" value="Genomic_DNA"/>
</dbReference>
<feature type="region of interest" description="Disordered" evidence="1">
    <location>
        <begin position="1"/>
        <end position="24"/>
    </location>
</feature>
<dbReference type="AlphaFoldDB" id="A0AAE0YZ14"/>
<reference evidence="2" key="1">
    <citation type="journal article" date="2023" name="G3 (Bethesda)">
        <title>A reference genome for the long-term kleptoplast-retaining sea slug Elysia crispata morphotype clarki.</title>
        <authorList>
            <person name="Eastman K.E."/>
            <person name="Pendleton A.L."/>
            <person name="Shaikh M.A."/>
            <person name="Suttiyut T."/>
            <person name="Ogas R."/>
            <person name="Tomko P."/>
            <person name="Gavelis G."/>
            <person name="Widhalm J.R."/>
            <person name="Wisecaver J.H."/>
        </authorList>
    </citation>
    <scope>NUCLEOTIDE SEQUENCE</scope>
    <source>
        <strain evidence="2">ECLA1</strain>
    </source>
</reference>
<feature type="compositionally biased region" description="Polar residues" evidence="1">
    <location>
        <begin position="9"/>
        <end position="20"/>
    </location>
</feature>
<feature type="region of interest" description="Disordered" evidence="1">
    <location>
        <begin position="117"/>
        <end position="150"/>
    </location>
</feature>
<dbReference type="Proteomes" id="UP001283361">
    <property type="component" value="Unassembled WGS sequence"/>
</dbReference>
<organism evidence="2 3">
    <name type="scientific">Elysia crispata</name>
    <name type="common">lettuce slug</name>
    <dbReference type="NCBI Taxonomy" id="231223"/>
    <lineage>
        <taxon>Eukaryota</taxon>
        <taxon>Metazoa</taxon>
        <taxon>Spiralia</taxon>
        <taxon>Lophotrochozoa</taxon>
        <taxon>Mollusca</taxon>
        <taxon>Gastropoda</taxon>
        <taxon>Heterobranchia</taxon>
        <taxon>Euthyneura</taxon>
        <taxon>Panpulmonata</taxon>
        <taxon>Sacoglossa</taxon>
        <taxon>Placobranchoidea</taxon>
        <taxon>Plakobranchidae</taxon>
        <taxon>Elysia</taxon>
    </lineage>
</organism>
<keyword evidence="3" id="KW-1185">Reference proteome</keyword>
<protein>
    <submittedName>
        <fullName evidence="2">Uncharacterized protein</fullName>
    </submittedName>
</protein>
<name>A0AAE0YZ14_9GAST</name>
<evidence type="ECO:0000313" key="2">
    <source>
        <dbReference type="EMBL" id="KAK3759738.1"/>
    </source>
</evidence>
<accession>A0AAE0YZ14</accession>
<comment type="caution">
    <text evidence="2">The sequence shown here is derived from an EMBL/GenBank/DDBJ whole genome shotgun (WGS) entry which is preliminary data.</text>
</comment>
<evidence type="ECO:0000256" key="1">
    <source>
        <dbReference type="SAM" id="MobiDB-lite"/>
    </source>
</evidence>
<sequence>RSWGEKAYRTQNTEGYQNKHNTPRGRGVRKLTGLKTQRVTKTNITRQEVVGEKAYRTPKHREVTKTNITRQEVVGELPKGTNKQNTETPNKHQQKGVGNGFSDKLKVQQLANKTQGYQNKHNTPRGRGVRKLTGPQNTETQRTEQNRQKCSNKHNIKGIFIKIESKSYTQRDETNSKTYRGVTKTNITRQEVVG</sequence>
<feature type="region of interest" description="Disordered" evidence="1">
    <location>
        <begin position="75"/>
        <end position="100"/>
    </location>
</feature>
<proteinExistence type="predicted"/>
<gene>
    <name evidence="2" type="ORF">RRG08_057104</name>
</gene>
<evidence type="ECO:0000313" key="3">
    <source>
        <dbReference type="Proteomes" id="UP001283361"/>
    </source>
</evidence>